<evidence type="ECO:0000256" key="2">
    <source>
        <dbReference type="PIRSR" id="PIRSR613078-2"/>
    </source>
</evidence>
<keyword evidence="4" id="KW-1185">Reference proteome</keyword>
<dbReference type="PANTHER" id="PTHR48100:SF59">
    <property type="entry name" value="ADENOSYLCOBALAMIN_ALPHA-RIBAZOLE PHOSPHATASE"/>
    <property type="match status" value="1"/>
</dbReference>
<comment type="caution">
    <text evidence="3">The sequence shown here is derived from an EMBL/GenBank/DDBJ whole genome shotgun (WGS) entry which is preliminary data.</text>
</comment>
<accession>A0A8J3JFK8</accession>
<feature type="active site" description="Tele-phosphohistidine intermediate" evidence="1">
    <location>
        <position position="10"/>
    </location>
</feature>
<evidence type="ECO:0000256" key="1">
    <source>
        <dbReference type="PIRSR" id="PIRSR613078-1"/>
    </source>
</evidence>
<dbReference type="Pfam" id="PF00300">
    <property type="entry name" value="His_Phos_1"/>
    <property type="match status" value="1"/>
</dbReference>
<dbReference type="Proteomes" id="UP000612808">
    <property type="component" value="Unassembled WGS sequence"/>
</dbReference>
<dbReference type="InterPro" id="IPR013078">
    <property type="entry name" value="His_Pase_superF_clade-1"/>
</dbReference>
<dbReference type="EMBL" id="BOMB01000047">
    <property type="protein sequence ID" value="GID15774.1"/>
    <property type="molecule type" value="Genomic_DNA"/>
</dbReference>
<dbReference type="GO" id="GO:0005737">
    <property type="term" value="C:cytoplasm"/>
    <property type="evidence" value="ECO:0007669"/>
    <property type="project" value="TreeGrafter"/>
</dbReference>
<evidence type="ECO:0000313" key="3">
    <source>
        <dbReference type="EMBL" id="GID15774.1"/>
    </source>
</evidence>
<dbReference type="SMART" id="SM00855">
    <property type="entry name" value="PGAM"/>
    <property type="match status" value="1"/>
</dbReference>
<feature type="binding site" evidence="2">
    <location>
        <position position="59"/>
    </location>
    <ligand>
        <name>substrate</name>
    </ligand>
</feature>
<dbReference type="GO" id="GO:0016791">
    <property type="term" value="F:phosphatase activity"/>
    <property type="evidence" value="ECO:0007669"/>
    <property type="project" value="TreeGrafter"/>
</dbReference>
<dbReference type="RefSeq" id="WP_203664203.1">
    <property type="nucleotide sequence ID" value="NZ_BAAAZM010000025.1"/>
</dbReference>
<dbReference type="InterPro" id="IPR029033">
    <property type="entry name" value="His_PPase_superfam"/>
</dbReference>
<dbReference type="InterPro" id="IPR050275">
    <property type="entry name" value="PGM_Phosphatase"/>
</dbReference>
<dbReference type="Gene3D" id="3.40.50.1240">
    <property type="entry name" value="Phosphoglycerate mutase-like"/>
    <property type="match status" value="1"/>
</dbReference>
<gene>
    <name evidence="3" type="ORF">Aru02nite_66630</name>
</gene>
<protein>
    <recommendedName>
        <fullName evidence="5">Phosphoglycerate mutase</fullName>
    </recommendedName>
</protein>
<name>A0A8J3JFK8_9ACTN</name>
<organism evidence="3 4">
    <name type="scientific">Actinocatenispora rupis</name>
    <dbReference type="NCBI Taxonomy" id="519421"/>
    <lineage>
        <taxon>Bacteria</taxon>
        <taxon>Bacillati</taxon>
        <taxon>Actinomycetota</taxon>
        <taxon>Actinomycetes</taxon>
        <taxon>Micromonosporales</taxon>
        <taxon>Micromonosporaceae</taxon>
        <taxon>Actinocatenispora</taxon>
    </lineage>
</organism>
<reference evidence="3" key="1">
    <citation type="submission" date="2021-01" db="EMBL/GenBank/DDBJ databases">
        <title>Whole genome shotgun sequence of Actinocatenispora rupis NBRC 107355.</title>
        <authorList>
            <person name="Komaki H."/>
            <person name="Tamura T."/>
        </authorList>
    </citation>
    <scope>NUCLEOTIDE SEQUENCE</scope>
    <source>
        <strain evidence="3">NBRC 107355</strain>
    </source>
</reference>
<sequence>MRTRLILSRHGQTTWHRENRYAGVSDVDLTDTGRRQAEELGEWCRRHRPDALYASPVRRVQETIAPAAAATGLPVHTEDGLREVDFGVAEGRTLAELDPSVAAGFRADPEAYPFPGSEPPSDAAHRGAAALRAIAAERPGADVLVVAHNTLLRLALCALVGLPAGRYRDVFPRLDNGALSTIALSADGSGGAAIESWNVPLATPITRRT</sequence>
<dbReference type="CDD" id="cd07067">
    <property type="entry name" value="HP_PGM_like"/>
    <property type="match status" value="1"/>
</dbReference>
<proteinExistence type="predicted"/>
<dbReference type="PANTHER" id="PTHR48100">
    <property type="entry name" value="BROAD-SPECIFICITY PHOSPHATASE YOR283W-RELATED"/>
    <property type="match status" value="1"/>
</dbReference>
<feature type="active site" description="Proton donor/acceptor" evidence="1">
    <location>
        <position position="83"/>
    </location>
</feature>
<dbReference type="AlphaFoldDB" id="A0A8J3JFK8"/>
<dbReference type="SUPFAM" id="SSF53254">
    <property type="entry name" value="Phosphoglycerate mutase-like"/>
    <property type="match status" value="1"/>
</dbReference>
<evidence type="ECO:0000313" key="4">
    <source>
        <dbReference type="Proteomes" id="UP000612808"/>
    </source>
</evidence>
<evidence type="ECO:0008006" key="5">
    <source>
        <dbReference type="Google" id="ProtNLM"/>
    </source>
</evidence>